<dbReference type="Proteomes" id="UP000199065">
    <property type="component" value="Unassembled WGS sequence"/>
</dbReference>
<reference evidence="2 3" key="1">
    <citation type="submission" date="2016-10" db="EMBL/GenBank/DDBJ databases">
        <authorList>
            <person name="de Groot N.N."/>
        </authorList>
    </citation>
    <scope>NUCLEOTIDE SEQUENCE [LARGE SCALE GENOMIC DNA]</scope>
    <source>
        <strain>J11</strain>
        <strain evidence="3">PG 39</strain>
    </source>
</reference>
<gene>
    <name evidence="2" type="ORF">SAMN05660282_01711</name>
</gene>
<evidence type="ECO:0000256" key="1">
    <source>
        <dbReference type="SAM" id="MobiDB-lite"/>
    </source>
</evidence>
<organism evidence="2 3">
    <name type="scientific">Corynebacterium spheniscorum</name>
    <dbReference type="NCBI Taxonomy" id="185761"/>
    <lineage>
        <taxon>Bacteria</taxon>
        <taxon>Bacillati</taxon>
        <taxon>Actinomycetota</taxon>
        <taxon>Actinomycetes</taxon>
        <taxon>Mycobacteriales</taxon>
        <taxon>Corynebacteriaceae</taxon>
        <taxon>Corynebacterium</taxon>
    </lineage>
</organism>
<name>A0A1I2U2F3_9CORY</name>
<proteinExistence type="predicted"/>
<evidence type="ECO:0000313" key="2">
    <source>
        <dbReference type="EMBL" id="SFG71345.1"/>
    </source>
</evidence>
<dbReference type="AlphaFoldDB" id="A0A1I2U2F3"/>
<protein>
    <submittedName>
        <fullName evidence="2">Uncharacterized protein</fullName>
    </submittedName>
</protein>
<feature type="region of interest" description="Disordered" evidence="1">
    <location>
        <begin position="20"/>
        <end position="42"/>
    </location>
</feature>
<dbReference type="EMBL" id="FOPJ01000011">
    <property type="protein sequence ID" value="SFG71345.1"/>
    <property type="molecule type" value="Genomic_DNA"/>
</dbReference>
<sequence>MGRPVLSWMVDNIHVCTDPADNIKSGKQKPPGQLTASSLRSWRSTGQSEAVDKWAVVCMTGEGYSCSRGAVCGWPQRVS</sequence>
<accession>A0A1I2U2F3</accession>
<keyword evidence="3" id="KW-1185">Reference proteome</keyword>
<evidence type="ECO:0000313" key="3">
    <source>
        <dbReference type="Proteomes" id="UP000199065"/>
    </source>
</evidence>